<keyword evidence="10" id="KW-0028">Amino-acid biosynthesis</keyword>
<comment type="pathway">
    <text evidence="10">Amino-acid biosynthesis; L-threonine biosynthesis; L-threonine from L-aspartate: step 1/5.</text>
</comment>
<feature type="binding site" evidence="8">
    <location>
        <position position="135"/>
    </location>
    <ligand>
        <name>substrate</name>
    </ligand>
</feature>
<organism evidence="13 14">
    <name type="scientific">Shewanella pneumatophori</name>
    <dbReference type="NCBI Taxonomy" id="314092"/>
    <lineage>
        <taxon>Bacteria</taxon>
        <taxon>Pseudomonadati</taxon>
        <taxon>Pseudomonadota</taxon>
        <taxon>Gammaproteobacteria</taxon>
        <taxon>Alteromonadales</taxon>
        <taxon>Shewanellaceae</taxon>
        <taxon>Shewanella</taxon>
    </lineage>
</organism>
<dbReference type="EC" id="2.7.2.4" evidence="9"/>
<keyword evidence="3 9" id="KW-0808">Transferase</keyword>
<dbReference type="Proteomes" id="UP001139293">
    <property type="component" value="Unassembled WGS sequence"/>
</dbReference>
<evidence type="ECO:0000313" key="13">
    <source>
        <dbReference type="EMBL" id="MCL1140073.1"/>
    </source>
</evidence>
<dbReference type="FunFam" id="3.30.70.260:FF:000017">
    <property type="entry name" value="Aspartokinase"/>
    <property type="match status" value="1"/>
</dbReference>
<keyword evidence="4 8" id="KW-0547">Nucleotide-binding</keyword>
<sequence>MSLVSSLQTTSTVPNQSGLTVAKFGGTSVADFDAMQRCADIIIANPQTRVVVVSASSGVTNQLVALTQEGNSSEQSKALIKQIASIQYQILDKLQNPGEIAAKIDRILSHIATLSERLKLTRSKAVIDELLSQGEACSSVFFAAVLREKGACATAFDVRQVLRTDSHHGKAEPQIETIAELAQAQLQPLLASQVIVTQGFVGADSEGNTTTLGRGGSDYSAALLAEALKADAVEIWTDVAGIYTTDPRLAPNASPIAEISFNEAAEMATFGAKVLHPATILPAVRQKIQVFVGSSWAPEQGGTWIRHKVSSEPVYRAVALRRDQTLLNLHSLQMLHAQGFLAETFATLARHKISVDLITTSEVNVALTLDKTGSDSSGQGLLSEALLQELSQHCRVRVEDGLALVAVIGNNIASTAGVCRRVFEVLESYNVRMICQGASPHNLCILVDEAEAGNVIRALHENLFEA</sequence>
<dbReference type="CDD" id="cd04917">
    <property type="entry name" value="ACT_AKiii-LysC-EC_2"/>
    <property type="match status" value="1"/>
</dbReference>
<evidence type="ECO:0000259" key="12">
    <source>
        <dbReference type="Pfam" id="PF22468"/>
    </source>
</evidence>
<protein>
    <recommendedName>
        <fullName evidence="9">Aspartokinase</fullName>
        <ecNumber evidence="9">2.7.2.4</ecNumber>
    </recommendedName>
</protein>
<dbReference type="Gene3D" id="3.30.70.260">
    <property type="match status" value="2"/>
</dbReference>
<keyword evidence="6 8" id="KW-0067">ATP-binding</keyword>
<feature type="domain" description="Aspartate/glutamate/uridylate kinase" evidence="11">
    <location>
        <begin position="19"/>
        <end position="293"/>
    </location>
</feature>
<feature type="binding site" evidence="8">
    <location>
        <begin position="273"/>
        <end position="274"/>
    </location>
    <ligand>
        <name>ATP</name>
        <dbReference type="ChEBI" id="CHEBI:30616"/>
    </ligand>
</feature>
<evidence type="ECO:0000256" key="4">
    <source>
        <dbReference type="ARBA" id="ARBA00022741"/>
    </source>
</evidence>
<keyword evidence="5 9" id="KW-0418">Kinase</keyword>
<evidence type="ECO:0000256" key="8">
    <source>
        <dbReference type="PIRSR" id="PIRSR000726-1"/>
    </source>
</evidence>
<feature type="binding site" evidence="8">
    <location>
        <begin position="23"/>
        <end position="26"/>
    </location>
    <ligand>
        <name>ATP</name>
        <dbReference type="ChEBI" id="CHEBI:30616"/>
    </ligand>
</feature>
<dbReference type="Gene3D" id="3.40.1160.10">
    <property type="entry name" value="Acetylglutamate kinase-like"/>
    <property type="match status" value="1"/>
</dbReference>
<comment type="caution">
    <text evidence="13">The sequence shown here is derived from an EMBL/GenBank/DDBJ whole genome shotgun (WGS) entry which is preliminary data.</text>
</comment>
<dbReference type="PROSITE" id="PS00324">
    <property type="entry name" value="ASPARTOKINASE"/>
    <property type="match status" value="1"/>
</dbReference>
<dbReference type="InterPro" id="IPR001048">
    <property type="entry name" value="Asp/Glu/Uridylate_kinase"/>
</dbReference>
<feature type="binding site" evidence="8">
    <location>
        <begin position="237"/>
        <end position="238"/>
    </location>
    <ligand>
        <name>ATP</name>
        <dbReference type="ChEBI" id="CHEBI:30616"/>
    </ligand>
</feature>
<dbReference type="NCBIfam" id="NF006570">
    <property type="entry name" value="PRK09084.1"/>
    <property type="match status" value="1"/>
</dbReference>
<dbReference type="InterPro" id="IPR018042">
    <property type="entry name" value="Aspartate_kinase_CS"/>
</dbReference>
<evidence type="ECO:0000256" key="3">
    <source>
        <dbReference type="ARBA" id="ARBA00022679"/>
    </source>
</evidence>
<dbReference type="PANTHER" id="PTHR21499:SF59">
    <property type="entry name" value="ASPARTOKINASE"/>
    <property type="match status" value="1"/>
</dbReference>
<dbReference type="NCBIfam" id="TIGR00656">
    <property type="entry name" value="asp_kin_monofn"/>
    <property type="match status" value="1"/>
</dbReference>
<evidence type="ECO:0000256" key="10">
    <source>
        <dbReference type="RuleBase" id="RU004249"/>
    </source>
</evidence>
<dbReference type="InterPro" id="IPR042199">
    <property type="entry name" value="AsparK_Bifunc_asparK/hSer_DH"/>
</dbReference>
<dbReference type="AlphaFoldDB" id="A0A9X2CE94"/>
<evidence type="ECO:0000256" key="5">
    <source>
        <dbReference type="ARBA" id="ARBA00022777"/>
    </source>
</evidence>
<feature type="binding site" evidence="8">
    <location>
        <position position="243"/>
    </location>
    <ligand>
        <name>ATP</name>
        <dbReference type="ChEBI" id="CHEBI:30616"/>
    </ligand>
</feature>
<dbReference type="SUPFAM" id="SSF55021">
    <property type="entry name" value="ACT-like"/>
    <property type="match status" value="2"/>
</dbReference>
<accession>A0A9X2CE94</accession>
<dbReference type="InterPro" id="IPR001341">
    <property type="entry name" value="Asp_kinase"/>
</dbReference>
<dbReference type="InterPro" id="IPR005260">
    <property type="entry name" value="Asp_kin_monofn"/>
</dbReference>
<evidence type="ECO:0000256" key="1">
    <source>
        <dbReference type="ARBA" id="ARBA00004766"/>
    </source>
</evidence>
<evidence type="ECO:0000256" key="7">
    <source>
        <dbReference type="ARBA" id="ARBA00047872"/>
    </source>
</evidence>
<dbReference type="PANTHER" id="PTHR21499">
    <property type="entry name" value="ASPARTATE KINASE"/>
    <property type="match status" value="1"/>
</dbReference>
<dbReference type="SUPFAM" id="SSF53633">
    <property type="entry name" value="Carbamate kinase-like"/>
    <property type="match status" value="1"/>
</dbReference>
<dbReference type="EMBL" id="JAKILB010000011">
    <property type="protein sequence ID" value="MCL1140073.1"/>
    <property type="molecule type" value="Genomic_DNA"/>
</dbReference>
<evidence type="ECO:0000256" key="2">
    <source>
        <dbReference type="ARBA" id="ARBA00010122"/>
    </source>
</evidence>
<dbReference type="GO" id="GO:0009089">
    <property type="term" value="P:lysine biosynthetic process via diaminopimelate"/>
    <property type="evidence" value="ECO:0007669"/>
    <property type="project" value="InterPro"/>
</dbReference>
<dbReference type="Gene3D" id="1.20.120.1320">
    <property type="entry name" value="Aspartokinase, catalytic domain"/>
    <property type="match status" value="1"/>
</dbReference>
<dbReference type="GO" id="GO:0005524">
    <property type="term" value="F:ATP binding"/>
    <property type="evidence" value="ECO:0007669"/>
    <property type="project" value="UniProtKB-KW"/>
</dbReference>
<dbReference type="GO" id="GO:0005829">
    <property type="term" value="C:cytosol"/>
    <property type="evidence" value="ECO:0007669"/>
    <property type="project" value="TreeGrafter"/>
</dbReference>
<evidence type="ECO:0000256" key="6">
    <source>
        <dbReference type="ARBA" id="ARBA00022840"/>
    </source>
</evidence>
<comment type="similarity">
    <text evidence="2 9">Belongs to the aspartokinase family.</text>
</comment>
<comment type="catalytic activity">
    <reaction evidence="7 9">
        <text>L-aspartate + ATP = 4-phospho-L-aspartate + ADP</text>
        <dbReference type="Rhea" id="RHEA:23776"/>
        <dbReference type="ChEBI" id="CHEBI:29991"/>
        <dbReference type="ChEBI" id="CHEBI:30616"/>
        <dbReference type="ChEBI" id="CHEBI:57535"/>
        <dbReference type="ChEBI" id="CHEBI:456216"/>
        <dbReference type="EC" id="2.7.2.4"/>
    </reaction>
</comment>
<dbReference type="Pfam" id="PF22468">
    <property type="entry name" value="ACT_9"/>
    <property type="match status" value="1"/>
</dbReference>
<dbReference type="RefSeq" id="WP_248951135.1">
    <property type="nucleotide sequence ID" value="NZ_JAKILB010000011.1"/>
</dbReference>
<dbReference type="InterPro" id="IPR054352">
    <property type="entry name" value="ACT_Aspartokinase"/>
</dbReference>
<dbReference type="InterPro" id="IPR045865">
    <property type="entry name" value="ACT-like_dom_sf"/>
</dbReference>
<feature type="binding site" evidence="8">
    <location>
        <position position="248"/>
    </location>
    <ligand>
        <name>ATP</name>
        <dbReference type="ChEBI" id="CHEBI:30616"/>
    </ligand>
</feature>
<dbReference type="PIRSF" id="PIRSF000726">
    <property type="entry name" value="Asp_kin"/>
    <property type="match status" value="1"/>
</dbReference>
<feature type="binding site" evidence="8">
    <location>
        <position position="60"/>
    </location>
    <ligand>
        <name>substrate</name>
    </ligand>
</feature>
<comment type="pathway">
    <text evidence="10">Amino-acid biosynthesis; L-methionine biosynthesis via de novo pathway; L-homoserine from L-aspartate: step 1/3.</text>
</comment>
<name>A0A9X2CE94_9GAMM</name>
<proteinExistence type="inferred from homology"/>
<dbReference type="Pfam" id="PF00696">
    <property type="entry name" value="AA_kinase"/>
    <property type="match status" value="1"/>
</dbReference>
<evidence type="ECO:0000313" key="14">
    <source>
        <dbReference type="Proteomes" id="UP001139293"/>
    </source>
</evidence>
<evidence type="ECO:0000256" key="9">
    <source>
        <dbReference type="RuleBase" id="RU003448"/>
    </source>
</evidence>
<evidence type="ECO:0000259" key="11">
    <source>
        <dbReference type="Pfam" id="PF00696"/>
    </source>
</evidence>
<dbReference type="GO" id="GO:0009090">
    <property type="term" value="P:homoserine biosynthetic process"/>
    <property type="evidence" value="ECO:0007669"/>
    <property type="project" value="TreeGrafter"/>
</dbReference>
<feature type="domain" description="Aspartokinase ACT" evidence="12">
    <location>
        <begin position="405"/>
        <end position="462"/>
    </location>
</feature>
<reference evidence="13" key="1">
    <citation type="submission" date="2022-01" db="EMBL/GenBank/DDBJ databases">
        <title>Whole genome-based taxonomy of the Shewanellaceae.</title>
        <authorList>
            <person name="Martin-Rodriguez A.J."/>
        </authorList>
    </citation>
    <scope>NUCLEOTIDE SEQUENCE</scope>
    <source>
        <strain evidence="13">KCTC 23973</strain>
    </source>
</reference>
<dbReference type="InterPro" id="IPR047962">
    <property type="entry name" value="LysC_ACT_2"/>
</dbReference>
<dbReference type="NCBIfam" id="TIGR00657">
    <property type="entry name" value="asp_kinases"/>
    <property type="match status" value="1"/>
</dbReference>
<comment type="pathway">
    <text evidence="1 10">Amino-acid biosynthesis; L-lysine biosynthesis via DAP pathway; (S)-tetrahydrodipicolinate from L-aspartate: step 1/4.</text>
</comment>
<gene>
    <name evidence="13" type="primary">lysC</name>
    <name evidence="13" type="ORF">L2740_16115</name>
</gene>
<dbReference type="GO" id="GO:0004072">
    <property type="term" value="F:aspartate kinase activity"/>
    <property type="evidence" value="ECO:0007669"/>
    <property type="project" value="UniProtKB-EC"/>
</dbReference>
<keyword evidence="14" id="KW-1185">Reference proteome</keyword>
<dbReference type="InterPro" id="IPR036393">
    <property type="entry name" value="AceGlu_kinase-like_sf"/>
</dbReference>